<sequence length="38" mass="4413">MDIGPWRSRSDVKLRLGLLLPIYIGIAMTLTVYEDRHL</sequence>
<keyword evidence="1" id="KW-0472">Membrane</keyword>
<organism evidence="2 3">
    <name type="scientific">Candidatus Gottesmanbacteria bacterium GW2011_GWC2_39_8</name>
    <dbReference type="NCBI Taxonomy" id="1618450"/>
    <lineage>
        <taxon>Bacteria</taxon>
        <taxon>Candidatus Gottesmaniibacteriota</taxon>
    </lineage>
</organism>
<evidence type="ECO:0000313" key="2">
    <source>
        <dbReference type="EMBL" id="KKR34311.1"/>
    </source>
</evidence>
<feature type="transmembrane region" description="Helical" evidence="1">
    <location>
        <begin position="12"/>
        <end position="33"/>
    </location>
</feature>
<proteinExistence type="predicted"/>
<keyword evidence="1" id="KW-0812">Transmembrane</keyword>
<keyword evidence="1" id="KW-1133">Transmembrane helix</keyword>
<evidence type="ECO:0000313" key="3">
    <source>
        <dbReference type="Proteomes" id="UP000034539"/>
    </source>
</evidence>
<accession>A0A0G0QAE8</accession>
<dbReference type="EMBL" id="LBXN01000003">
    <property type="protein sequence ID" value="KKR34311.1"/>
    <property type="molecule type" value="Genomic_DNA"/>
</dbReference>
<gene>
    <name evidence="2" type="ORF">UT63_C0003G0027</name>
</gene>
<evidence type="ECO:0000256" key="1">
    <source>
        <dbReference type="SAM" id="Phobius"/>
    </source>
</evidence>
<protein>
    <submittedName>
        <fullName evidence="2">Uncharacterized protein</fullName>
    </submittedName>
</protein>
<dbReference type="AlphaFoldDB" id="A0A0G0QAE8"/>
<name>A0A0G0QAE8_9BACT</name>
<dbReference type="Proteomes" id="UP000034539">
    <property type="component" value="Unassembled WGS sequence"/>
</dbReference>
<comment type="caution">
    <text evidence="2">The sequence shown here is derived from an EMBL/GenBank/DDBJ whole genome shotgun (WGS) entry which is preliminary data.</text>
</comment>
<reference evidence="2 3" key="1">
    <citation type="journal article" date="2015" name="Nature">
        <title>rRNA introns, odd ribosomes, and small enigmatic genomes across a large radiation of phyla.</title>
        <authorList>
            <person name="Brown C.T."/>
            <person name="Hug L.A."/>
            <person name="Thomas B.C."/>
            <person name="Sharon I."/>
            <person name="Castelle C.J."/>
            <person name="Singh A."/>
            <person name="Wilkins M.J."/>
            <person name="Williams K.H."/>
            <person name="Banfield J.F."/>
        </authorList>
    </citation>
    <scope>NUCLEOTIDE SEQUENCE [LARGE SCALE GENOMIC DNA]</scope>
</reference>